<dbReference type="Proteomes" id="UP000014216">
    <property type="component" value="Unassembled WGS sequence"/>
</dbReference>
<dbReference type="PANTHER" id="PTHR30441">
    <property type="entry name" value="DUF748 DOMAIN-CONTAINING PROTEIN"/>
    <property type="match status" value="1"/>
</dbReference>
<dbReference type="PANTHER" id="PTHR30441:SF4">
    <property type="entry name" value="PROTEIN ASMA"/>
    <property type="match status" value="1"/>
</dbReference>
<evidence type="ECO:0000313" key="1">
    <source>
        <dbReference type="EMBL" id="EMS79307.1"/>
    </source>
</evidence>
<accession>S0G4L4</accession>
<dbReference type="EMBL" id="APJX01000005">
    <property type="protein sequence ID" value="EMS79307.1"/>
    <property type="molecule type" value="Genomic_DNA"/>
</dbReference>
<dbReference type="RefSeq" id="WP_006966422.1">
    <property type="nucleotide sequence ID" value="NZ_APJX01000005.1"/>
</dbReference>
<dbReference type="AlphaFoldDB" id="S0G4L4"/>
<gene>
    <name evidence="1" type="ORF">Dpo_5c02330</name>
</gene>
<dbReference type="GO" id="GO:0090313">
    <property type="term" value="P:regulation of protein targeting to membrane"/>
    <property type="evidence" value="ECO:0007669"/>
    <property type="project" value="TreeGrafter"/>
</dbReference>
<sequence length="1072" mass="118400">MVVRRICLYTAGVLTAAVLMAFLLLGPILNSPFVKPWIVNHIENQVNTEIDPDQVTFLLTPQPGIQVDGVKLPLTREIELSVDAVRLDLDLSALLKRKIEISGIFLKDLSIQTLPGENKTGLTFHAPLDFQFPKQQIQQVFALLPDSENQLQIHLENTSTQQFSALNGSLWISKTDETMQFDTQIKDLHVTKDWLARFFSAPDFLMDQLASETARLHVRLNPDTGISGDLSLDRFDIASHRLTPASISGSQVQMHFSYLPDQVSFHIDPTQLAYPSAQVAMAFSNSRTRNETALTFTGHHIDIAQAREATLALAPENQVVKPLFDILRKGTANDVSVGFHAASWNTLFDPRHLILEGDARNSQIQIPETLLMADDVEGKAQVSDGKLIIAAENGRIDHSMIHQGRLTIDLLHSSHVPFTGEFDLDVNLAEVPAVLIRLLPDSTLAREMARVKDLKGQADARLTLAVENDQPDLLVSVTTKPFSATGFYDRIPFPLTISQGMFVYENNQIRISGLSGNIGESLVTDVSAKVMLDETPLLDLTARGLDLDIQEIWPKLSLWKPVRSRMEPVTDMSGQLIVSRLHYKGPMFELNQGEFNIAGTGQDIRIGISSRPHEINQMSGAFDVSENAMDISDLSAKITGLDWLSDLVSPAYTAGIALPLWIKSGSVQMHDKQMSVSGKAELAPNIDFFVQLTGTGPGDLTPERMALENKPLTDAEILFTRHPEFTQIRFKGTLDTRTLDIVMDENTLLHQRLMSLTRGQPVEIVADPDDNLHISARFIQLDTLISLLGSASFSGTPFQFSRKNLHIQADQVAYQTFEFSHVTAIVTGKKQHPDIQLLTGDFCGADISGRMRLDLTSPDLQTKTDLKISASNQENVATLLSCFYPGIDLMNGGYALNANLAGTGSVKTLHTDLTGDISFESEKGQIHKMTLLSRLLSVLNILKLPDIRQEGFRYRSIQVNAQMKNGTIHLEKAVIDAENMALFFTGDIHPFENQLDLTCLVAPFKTIDTLVQFIPVVNTILSGRLVSFPAKATGAIDDPVITPLHPSAVGEGLINMFTSLLTSPIRLFERTP</sequence>
<evidence type="ECO:0000313" key="2">
    <source>
        <dbReference type="Proteomes" id="UP000014216"/>
    </source>
</evidence>
<keyword evidence="2" id="KW-1185">Reference proteome</keyword>
<organism evidence="1 2">
    <name type="scientific">Desulfotignum phosphitoxidans DSM 13687</name>
    <dbReference type="NCBI Taxonomy" id="1286635"/>
    <lineage>
        <taxon>Bacteria</taxon>
        <taxon>Pseudomonadati</taxon>
        <taxon>Thermodesulfobacteriota</taxon>
        <taxon>Desulfobacteria</taxon>
        <taxon>Desulfobacterales</taxon>
        <taxon>Desulfobacteraceae</taxon>
        <taxon>Desulfotignum</taxon>
    </lineage>
</organism>
<name>S0G4L4_9BACT</name>
<comment type="caution">
    <text evidence="1">The sequence shown here is derived from an EMBL/GenBank/DDBJ whole genome shotgun (WGS) entry which is preliminary data.</text>
</comment>
<dbReference type="InterPro" id="IPR052894">
    <property type="entry name" value="AsmA-related"/>
</dbReference>
<dbReference type="GO" id="GO:0005886">
    <property type="term" value="C:plasma membrane"/>
    <property type="evidence" value="ECO:0007669"/>
    <property type="project" value="TreeGrafter"/>
</dbReference>
<protein>
    <submittedName>
        <fullName evidence="1">Uncharacterized protein</fullName>
    </submittedName>
</protein>
<dbReference type="OrthoDB" id="9768949at2"/>
<reference evidence="1 2" key="1">
    <citation type="journal article" date="2013" name="Genome Announc.">
        <title>Draft Genome Sequence of Desulfotignum phosphitoxidans DSM 13687 Strain FiPS-3.</title>
        <authorList>
            <person name="Poehlein A."/>
            <person name="Daniel R."/>
            <person name="Simeonova D.D."/>
        </authorList>
    </citation>
    <scope>NUCLEOTIDE SEQUENCE [LARGE SCALE GENOMIC DNA]</scope>
    <source>
        <strain evidence="1 2">DSM 13687</strain>
    </source>
</reference>
<proteinExistence type="predicted"/>